<evidence type="ECO:0000313" key="12">
    <source>
        <dbReference type="EMBL" id="RCU57189.1"/>
    </source>
</evidence>
<dbReference type="PIRSF" id="PIRSF004793">
    <property type="entry name" value="UCP004793"/>
    <property type="match status" value="1"/>
</dbReference>
<dbReference type="EC" id="2.7.7.85" evidence="10"/>
<feature type="domain" description="DAC" evidence="11">
    <location>
        <begin position="82"/>
        <end position="251"/>
    </location>
</feature>
<dbReference type="SUPFAM" id="SSF143597">
    <property type="entry name" value="YojJ-like"/>
    <property type="match status" value="1"/>
</dbReference>
<feature type="transmembrane region" description="Helical" evidence="10">
    <location>
        <begin position="35"/>
        <end position="54"/>
    </location>
</feature>
<dbReference type="Pfam" id="PF19293">
    <property type="entry name" value="CdaA_N"/>
    <property type="match status" value="1"/>
</dbReference>
<comment type="similarity">
    <text evidence="10">Belongs to the adenylate cyclase family. DacA/CdaA subfamily.</text>
</comment>
<protein>
    <recommendedName>
        <fullName evidence="10">Diadenylate cyclase</fullName>
        <shortName evidence="10">DAC</shortName>
        <ecNumber evidence="10">2.7.7.85</ecNumber>
    </recommendedName>
    <alternativeName>
        <fullName evidence="10">Cyclic-di-AMP synthase</fullName>
        <shortName evidence="10">c-di-AMP synthase</shortName>
    </alternativeName>
</protein>
<dbReference type="InterPro" id="IPR050338">
    <property type="entry name" value="DisA"/>
</dbReference>
<dbReference type="RefSeq" id="WP_072351279.1">
    <property type="nucleotide sequence ID" value="NZ_JAWVXR010000005.1"/>
</dbReference>
<dbReference type="InterPro" id="IPR034701">
    <property type="entry name" value="CdaA"/>
</dbReference>
<dbReference type="GO" id="GO:0106408">
    <property type="term" value="F:diadenylate cyclase activity"/>
    <property type="evidence" value="ECO:0007669"/>
    <property type="project" value="UniProtKB-EC"/>
</dbReference>
<dbReference type="Proteomes" id="UP000252249">
    <property type="component" value="Unassembled WGS sequence"/>
</dbReference>
<keyword evidence="6 10" id="KW-0547">Nucleotide-binding</keyword>
<evidence type="ECO:0000313" key="13">
    <source>
        <dbReference type="Proteomes" id="UP000252249"/>
    </source>
</evidence>
<keyword evidence="3 10" id="KW-0808">Transferase</keyword>
<keyword evidence="4 10" id="KW-0812">Transmembrane</keyword>
<comment type="function">
    <text evidence="10">Catalyzes the condensation of 2 ATP molecules into cyclic di-AMP (c-di-AMP), a second messenger used to regulate differing processes in different bacteria.</text>
</comment>
<dbReference type="PANTHER" id="PTHR34185">
    <property type="entry name" value="DIADENYLATE CYCLASE"/>
    <property type="match status" value="1"/>
</dbReference>
<dbReference type="AlphaFoldDB" id="A0A368P5X1"/>
<proteinExistence type="inferred from homology"/>
<dbReference type="Pfam" id="PF02457">
    <property type="entry name" value="DAC"/>
    <property type="match status" value="1"/>
</dbReference>
<dbReference type="InterPro" id="IPR045585">
    <property type="entry name" value="CdaA_N"/>
</dbReference>
<dbReference type="InterPro" id="IPR003390">
    <property type="entry name" value="DNA_integrity_scan_DisA_N"/>
</dbReference>
<sequence>MEIFDDLLKFTVIDIIDVILVALLLYYVYKLVKGTVAINIFIGIVIIYIIWKITQALQMQLLSNILGGFISVGMFALIVVFQQEIRKFLLMIGSTNFGSRKKFFKQLKFLQTETSDGTDIESIIAACTKMGASKTGALIVLEHNNSLDFLKATGDVMNIEVTQPIIESIFFKNSPLHDGAIIIENNIVKATRVILPVNNEKTLPQRFGLRHRAAVGITEKTDALALAVSEETGQISYFKGGEFVIFKDTEELAEIIKKDLA</sequence>
<dbReference type="GO" id="GO:0004016">
    <property type="term" value="F:adenylate cyclase activity"/>
    <property type="evidence" value="ECO:0007669"/>
    <property type="project" value="UniProtKB-UniRule"/>
</dbReference>
<evidence type="ECO:0000256" key="6">
    <source>
        <dbReference type="ARBA" id="ARBA00022741"/>
    </source>
</evidence>
<keyword evidence="8 10" id="KW-1133">Transmembrane helix</keyword>
<evidence type="ECO:0000256" key="2">
    <source>
        <dbReference type="ARBA" id="ARBA00022475"/>
    </source>
</evidence>
<evidence type="ECO:0000256" key="8">
    <source>
        <dbReference type="ARBA" id="ARBA00022989"/>
    </source>
</evidence>
<keyword evidence="7 10" id="KW-0067">ATP-binding</keyword>
<accession>A0A368P5X1</accession>
<keyword evidence="9 10" id="KW-0472">Membrane</keyword>
<evidence type="ECO:0000256" key="1">
    <source>
        <dbReference type="ARBA" id="ARBA00000877"/>
    </source>
</evidence>
<dbReference type="OrthoDB" id="9807385at2"/>
<dbReference type="GO" id="GO:0006171">
    <property type="term" value="P:cAMP biosynthetic process"/>
    <property type="evidence" value="ECO:0007669"/>
    <property type="project" value="InterPro"/>
</dbReference>
<evidence type="ECO:0000256" key="4">
    <source>
        <dbReference type="ARBA" id="ARBA00022692"/>
    </source>
</evidence>
<dbReference type="Gene3D" id="3.40.1700.10">
    <property type="entry name" value="DNA integrity scanning protein, DisA, N-terminal domain"/>
    <property type="match status" value="1"/>
</dbReference>
<dbReference type="GO" id="GO:0005524">
    <property type="term" value="F:ATP binding"/>
    <property type="evidence" value="ECO:0007669"/>
    <property type="project" value="UniProtKB-UniRule"/>
</dbReference>
<feature type="transmembrane region" description="Helical" evidence="10">
    <location>
        <begin position="7"/>
        <end position="29"/>
    </location>
</feature>
<reference evidence="12 13" key="1">
    <citation type="submission" date="2018-07" db="EMBL/GenBank/DDBJ databases">
        <title>Oceanihabitans testaceum sp. nov., isolated from marine sediment.</title>
        <authorList>
            <person name="Li C.-M."/>
        </authorList>
    </citation>
    <scope>NUCLEOTIDE SEQUENCE [LARGE SCALE GENOMIC DNA]</scope>
    <source>
        <strain evidence="12 13">S9-10</strain>
    </source>
</reference>
<dbReference type="EMBL" id="QPIG01000003">
    <property type="protein sequence ID" value="RCU57189.1"/>
    <property type="molecule type" value="Genomic_DNA"/>
</dbReference>
<dbReference type="PANTHER" id="PTHR34185:SF1">
    <property type="entry name" value="DIADENYLATE CYCLASE"/>
    <property type="match status" value="1"/>
</dbReference>
<evidence type="ECO:0000256" key="5">
    <source>
        <dbReference type="ARBA" id="ARBA00022695"/>
    </source>
</evidence>
<keyword evidence="13" id="KW-1185">Reference proteome</keyword>
<name>A0A368P5X1_9FLAO</name>
<feature type="transmembrane region" description="Helical" evidence="10">
    <location>
        <begin position="61"/>
        <end position="81"/>
    </location>
</feature>
<comment type="caution">
    <text evidence="10">Lacks conserved residue(s) required for the propagation of feature annotation.</text>
</comment>
<evidence type="ECO:0000256" key="10">
    <source>
        <dbReference type="HAMAP-Rule" id="MF_01499"/>
    </source>
</evidence>
<comment type="subunit">
    <text evidence="10">Probably a homodimer.</text>
</comment>
<evidence type="ECO:0000259" key="11">
    <source>
        <dbReference type="PROSITE" id="PS51794"/>
    </source>
</evidence>
<dbReference type="PROSITE" id="PS51794">
    <property type="entry name" value="DAC"/>
    <property type="match status" value="1"/>
</dbReference>
<dbReference type="InterPro" id="IPR036888">
    <property type="entry name" value="DNA_integrity_DisA_N_sf"/>
</dbReference>
<keyword evidence="5 10" id="KW-0548">Nucleotidyltransferase</keyword>
<dbReference type="HAMAP" id="MF_01499">
    <property type="entry name" value="DacA"/>
    <property type="match status" value="1"/>
</dbReference>
<comment type="catalytic activity">
    <reaction evidence="1 10">
        <text>2 ATP = 3',3'-c-di-AMP + 2 diphosphate</text>
        <dbReference type="Rhea" id="RHEA:35655"/>
        <dbReference type="ChEBI" id="CHEBI:30616"/>
        <dbReference type="ChEBI" id="CHEBI:33019"/>
        <dbReference type="ChEBI" id="CHEBI:71500"/>
        <dbReference type="EC" id="2.7.7.85"/>
    </reaction>
</comment>
<evidence type="ECO:0000256" key="7">
    <source>
        <dbReference type="ARBA" id="ARBA00022840"/>
    </source>
</evidence>
<evidence type="ECO:0000256" key="9">
    <source>
        <dbReference type="ARBA" id="ARBA00023136"/>
    </source>
</evidence>
<dbReference type="InterPro" id="IPR014046">
    <property type="entry name" value="C-di-AMP_synthase"/>
</dbReference>
<organism evidence="12 13">
    <name type="scientific">Oceanihabitans sediminis</name>
    <dbReference type="NCBI Taxonomy" id="1812012"/>
    <lineage>
        <taxon>Bacteria</taxon>
        <taxon>Pseudomonadati</taxon>
        <taxon>Bacteroidota</taxon>
        <taxon>Flavobacteriia</taxon>
        <taxon>Flavobacteriales</taxon>
        <taxon>Flavobacteriaceae</taxon>
        <taxon>Oceanihabitans</taxon>
    </lineage>
</organism>
<evidence type="ECO:0000256" key="3">
    <source>
        <dbReference type="ARBA" id="ARBA00022679"/>
    </source>
</evidence>
<gene>
    <name evidence="10" type="primary">dacA</name>
    <name evidence="12" type="ORF">DU428_09605</name>
</gene>
<keyword evidence="2 10" id="KW-1003">Cell membrane</keyword>
<comment type="caution">
    <text evidence="12">The sequence shown here is derived from an EMBL/GenBank/DDBJ whole genome shotgun (WGS) entry which is preliminary data.</text>
</comment>